<organism evidence="1 2">
    <name type="scientific">Entomophthora muscae</name>
    <dbReference type="NCBI Taxonomy" id="34485"/>
    <lineage>
        <taxon>Eukaryota</taxon>
        <taxon>Fungi</taxon>
        <taxon>Fungi incertae sedis</taxon>
        <taxon>Zoopagomycota</taxon>
        <taxon>Entomophthoromycotina</taxon>
        <taxon>Entomophthoromycetes</taxon>
        <taxon>Entomophthorales</taxon>
        <taxon>Entomophthoraceae</taxon>
        <taxon>Entomophthora</taxon>
    </lineage>
</organism>
<dbReference type="EMBL" id="QTSX02000748">
    <property type="protein sequence ID" value="KAJ9085715.1"/>
    <property type="molecule type" value="Genomic_DNA"/>
</dbReference>
<accession>A0ACC2UFV3</accession>
<dbReference type="Proteomes" id="UP001165960">
    <property type="component" value="Unassembled WGS sequence"/>
</dbReference>
<evidence type="ECO:0000313" key="1">
    <source>
        <dbReference type="EMBL" id="KAJ9085715.1"/>
    </source>
</evidence>
<comment type="caution">
    <text evidence="1">The sequence shown here is derived from an EMBL/GenBank/DDBJ whole genome shotgun (WGS) entry which is preliminary data.</text>
</comment>
<proteinExistence type="predicted"/>
<protein>
    <submittedName>
        <fullName evidence="1">Uncharacterized protein</fullName>
    </submittedName>
</protein>
<name>A0ACC2UFV3_9FUNG</name>
<gene>
    <name evidence="1" type="ORF">DSO57_1011184</name>
</gene>
<reference evidence="1" key="1">
    <citation type="submission" date="2022-04" db="EMBL/GenBank/DDBJ databases">
        <title>Genome of the entomopathogenic fungus Entomophthora muscae.</title>
        <authorList>
            <person name="Elya C."/>
            <person name="Lovett B.R."/>
            <person name="Lee E."/>
            <person name="Macias A.M."/>
            <person name="Hajek A.E."/>
            <person name="De Bivort B.L."/>
            <person name="Kasson M.T."/>
            <person name="De Fine Licht H.H."/>
            <person name="Stajich J.E."/>
        </authorList>
    </citation>
    <scope>NUCLEOTIDE SEQUENCE</scope>
    <source>
        <strain evidence="1">Berkeley</strain>
    </source>
</reference>
<sequence>MEPPVTPKPITASSPNLPTDHTSKPFGIVYITLTGVVDTIVPATGPWSWLGKSASYLLKLAPLLWWAMPAKNPAKVTSKNGRPVTQEWVPDKEDPLQYIPCKDICT</sequence>
<evidence type="ECO:0000313" key="2">
    <source>
        <dbReference type="Proteomes" id="UP001165960"/>
    </source>
</evidence>
<keyword evidence="2" id="KW-1185">Reference proteome</keyword>